<dbReference type="Gene3D" id="1.10.510.10">
    <property type="entry name" value="Transferase(Phosphotransferase) domain 1"/>
    <property type="match status" value="1"/>
</dbReference>
<organism evidence="4">
    <name type="scientific">Sesamum latifolium</name>
    <dbReference type="NCBI Taxonomy" id="2727402"/>
    <lineage>
        <taxon>Eukaryota</taxon>
        <taxon>Viridiplantae</taxon>
        <taxon>Streptophyta</taxon>
        <taxon>Embryophyta</taxon>
        <taxon>Tracheophyta</taxon>
        <taxon>Spermatophyta</taxon>
        <taxon>Magnoliopsida</taxon>
        <taxon>eudicotyledons</taxon>
        <taxon>Gunneridae</taxon>
        <taxon>Pentapetalae</taxon>
        <taxon>asterids</taxon>
        <taxon>lamiids</taxon>
        <taxon>Lamiales</taxon>
        <taxon>Pedaliaceae</taxon>
        <taxon>Sesamum</taxon>
    </lineage>
</organism>
<feature type="domain" description="Protein kinase" evidence="3">
    <location>
        <begin position="71"/>
        <end position="380"/>
    </location>
</feature>
<dbReference type="InterPro" id="IPR000719">
    <property type="entry name" value="Prot_kinase_dom"/>
</dbReference>
<reference evidence="4" key="2">
    <citation type="journal article" date="2024" name="Plant">
        <title>Genomic evolution and insights into agronomic trait innovations of Sesamum species.</title>
        <authorList>
            <person name="Miao H."/>
            <person name="Wang L."/>
            <person name="Qu L."/>
            <person name="Liu H."/>
            <person name="Sun Y."/>
            <person name="Le M."/>
            <person name="Wang Q."/>
            <person name="Wei S."/>
            <person name="Zheng Y."/>
            <person name="Lin W."/>
            <person name="Duan Y."/>
            <person name="Cao H."/>
            <person name="Xiong S."/>
            <person name="Wang X."/>
            <person name="Wei L."/>
            <person name="Li C."/>
            <person name="Ma Q."/>
            <person name="Ju M."/>
            <person name="Zhao R."/>
            <person name="Li G."/>
            <person name="Mu C."/>
            <person name="Tian Q."/>
            <person name="Mei H."/>
            <person name="Zhang T."/>
            <person name="Gao T."/>
            <person name="Zhang H."/>
        </authorList>
    </citation>
    <scope>NUCLEOTIDE SEQUENCE</scope>
    <source>
        <strain evidence="4">KEN1</strain>
    </source>
</reference>
<keyword evidence="4" id="KW-0418">Kinase</keyword>
<evidence type="ECO:0000259" key="3">
    <source>
        <dbReference type="PROSITE" id="PS50011"/>
    </source>
</evidence>
<evidence type="ECO:0000313" key="4">
    <source>
        <dbReference type="EMBL" id="KAL0464724.1"/>
    </source>
</evidence>
<dbReference type="PANTHER" id="PTHR48014:SF7">
    <property type="entry name" value="SERINE_THREONINE-PROTEIN KINASE BLUS1"/>
    <property type="match status" value="1"/>
</dbReference>
<keyword evidence="4" id="KW-0808">Transferase</keyword>
<dbReference type="Pfam" id="PF00069">
    <property type="entry name" value="Pkinase"/>
    <property type="match status" value="1"/>
</dbReference>
<accession>A0AAW2YG34</accession>
<dbReference type="InterPro" id="IPR047173">
    <property type="entry name" value="STRAD_A/B-like"/>
</dbReference>
<evidence type="ECO:0000256" key="1">
    <source>
        <dbReference type="ARBA" id="ARBA00008874"/>
    </source>
</evidence>
<comment type="caution">
    <text evidence="4">The sequence shown here is derived from an EMBL/GenBank/DDBJ whole genome shotgun (WGS) entry which is preliminary data.</text>
</comment>
<dbReference type="PANTHER" id="PTHR48014">
    <property type="entry name" value="SERINE/THREONINE-PROTEIN KINASE FRAY2"/>
    <property type="match status" value="1"/>
</dbReference>
<proteinExistence type="inferred from homology"/>
<dbReference type="GO" id="GO:0004672">
    <property type="term" value="F:protein kinase activity"/>
    <property type="evidence" value="ECO:0007669"/>
    <property type="project" value="InterPro"/>
</dbReference>
<sequence>MATNRKAFEETLSLKELFGDDGVPDPRKKLSPIKELTEPSTEAAVKQQEDGSKPPKPMVLLDRGVNGRDRFRIMHPIGTASGGSLQVYKAAYIAEHSATYESMAVQDIFVAVKYESIDPEPDFFMNLKAQVEKNGLIPDHQNLMGITTAFFYEGFMCVVFPLMELGSMRSIMATEFPHGMPEGCILVALREALKGLSFIHAKGHVHKEITAGHIFFNGKPEIKLAFSASVYDLNEEQNQSSSSSSSFLPAASIHDWAAAPEVLESNHMEYGQKADIWLIGITALELAYGGLRFRNREALETIVTKINAKKKLPKKLKKGRGGDLMKTDTIVCLEPSWIDATVQFKKRKHSKGFKNLVVKCLNLDPTKRPTADELLQDEIFTKLIMSVSSFKDLLGE</sequence>
<dbReference type="InterPro" id="IPR011009">
    <property type="entry name" value="Kinase-like_dom_sf"/>
</dbReference>
<evidence type="ECO:0000256" key="2">
    <source>
        <dbReference type="SAM" id="MobiDB-lite"/>
    </source>
</evidence>
<comment type="similarity">
    <text evidence="1">Belongs to the protein kinase superfamily. STE Ser/Thr protein kinase family. STE20 subfamily.</text>
</comment>
<dbReference type="EMBL" id="JACGWN010000001">
    <property type="protein sequence ID" value="KAL0464724.1"/>
    <property type="molecule type" value="Genomic_DNA"/>
</dbReference>
<dbReference type="GO" id="GO:0005524">
    <property type="term" value="F:ATP binding"/>
    <property type="evidence" value="ECO:0007669"/>
    <property type="project" value="InterPro"/>
</dbReference>
<protein>
    <submittedName>
        <fullName evidence="4">Serine/threonine-protein kinase fray2</fullName>
    </submittedName>
</protein>
<dbReference type="PROSITE" id="PS50011">
    <property type="entry name" value="PROTEIN_KINASE_DOM"/>
    <property type="match status" value="1"/>
</dbReference>
<name>A0AAW2YG34_9LAMI</name>
<gene>
    <name evidence="4" type="ORF">Slati_0360000</name>
</gene>
<dbReference type="SUPFAM" id="SSF56112">
    <property type="entry name" value="Protein kinase-like (PK-like)"/>
    <property type="match status" value="1"/>
</dbReference>
<dbReference type="AlphaFoldDB" id="A0AAW2YG34"/>
<dbReference type="GO" id="GO:0043539">
    <property type="term" value="F:protein serine/threonine kinase activator activity"/>
    <property type="evidence" value="ECO:0007669"/>
    <property type="project" value="InterPro"/>
</dbReference>
<reference evidence="4" key="1">
    <citation type="submission" date="2020-06" db="EMBL/GenBank/DDBJ databases">
        <authorList>
            <person name="Li T."/>
            <person name="Hu X."/>
            <person name="Zhang T."/>
            <person name="Song X."/>
            <person name="Zhang H."/>
            <person name="Dai N."/>
            <person name="Sheng W."/>
            <person name="Hou X."/>
            <person name="Wei L."/>
        </authorList>
    </citation>
    <scope>NUCLEOTIDE SEQUENCE</scope>
    <source>
        <strain evidence="4">KEN1</strain>
        <tissue evidence="4">Leaf</tissue>
    </source>
</reference>
<feature type="region of interest" description="Disordered" evidence="2">
    <location>
        <begin position="19"/>
        <end position="58"/>
    </location>
</feature>